<comment type="caution">
    <text evidence="1">The sequence shown here is derived from an EMBL/GenBank/DDBJ whole genome shotgun (WGS) entry which is preliminary data.</text>
</comment>
<reference evidence="1 2" key="1">
    <citation type="submission" date="2008-02" db="EMBL/GenBank/DDBJ databases">
        <title>Annotation of Escherichia albertii TW07627.</title>
        <authorList>
            <person name="Sutton G."/>
            <person name="Whittam T.S."/>
            <person name="Sebastian Y."/>
        </authorList>
    </citation>
    <scope>NUCLEOTIDE SEQUENCE [LARGE SCALE GENOMIC DNA]</scope>
    <source>
        <strain evidence="1 2">TW07627</strain>
    </source>
</reference>
<accession>A0ABC9NUH4</accession>
<dbReference type="Proteomes" id="UP000003042">
    <property type="component" value="Unassembled WGS sequence"/>
</dbReference>
<evidence type="ECO:0000313" key="2">
    <source>
        <dbReference type="Proteomes" id="UP000003042"/>
    </source>
</evidence>
<sequence>MNALYNLQNTVHSIYCKDRVGQISVAHLAILRLLSVSTHLHST</sequence>
<dbReference type="AlphaFoldDB" id="A0ABC9NUH4"/>
<gene>
    <name evidence="1" type="ORF">ESCAB7627_0620</name>
</gene>
<proteinExistence type="predicted"/>
<evidence type="ECO:0000313" key="1">
    <source>
        <dbReference type="EMBL" id="EDS94026.1"/>
    </source>
</evidence>
<organism evidence="1 2">
    <name type="scientific">Escherichia albertii (strain TW07627)</name>
    <dbReference type="NCBI Taxonomy" id="502347"/>
    <lineage>
        <taxon>Bacteria</taxon>
        <taxon>Pseudomonadati</taxon>
        <taxon>Pseudomonadota</taxon>
        <taxon>Gammaproteobacteria</taxon>
        <taxon>Enterobacterales</taxon>
        <taxon>Enterobacteriaceae</taxon>
        <taxon>Escherichia</taxon>
    </lineage>
</organism>
<dbReference type="EMBL" id="ABKX01000001">
    <property type="protein sequence ID" value="EDS94026.1"/>
    <property type="molecule type" value="Genomic_DNA"/>
</dbReference>
<name>A0ABC9NUH4_ESCAT</name>
<protein>
    <submittedName>
        <fullName evidence="1">Uncharacterized protein</fullName>
    </submittedName>
</protein>